<dbReference type="PRINTS" id="PR00081">
    <property type="entry name" value="GDHRDH"/>
</dbReference>
<dbReference type="PANTHER" id="PTHR43477:SF1">
    <property type="entry name" value="DIHYDROANTICAPSIN 7-DEHYDROGENASE"/>
    <property type="match status" value="1"/>
</dbReference>
<dbReference type="PANTHER" id="PTHR43477">
    <property type="entry name" value="DIHYDROANTICAPSIN 7-DEHYDROGENASE"/>
    <property type="match status" value="1"/>
</dbReference>
<dbReference type="Proteomes" id="UP001176471">
    <property type="component" value="Unassembled WGS sequence"/>
</dbReference>
<protein>
    <submittedName>
        <fullName evidence="3">SDR family oxidoreductase</fullName>
    </submittedName>
</protein>
<sequence length="237" mass="24572">MALTGKRIVVVGGTSGIGLATAHAASAAGAQVTVIGRDPARLSQLAKDNPGWRVACADITDADAIETIFADEARIDHLFISAGTIIIEPATGAMDRLRAPFEERVFGLLHVVRAAMPRFAPDGSFTATTGDLVQRPHPMLAAVAAAAAAVETLCKTFVQEFAPIRFNVVSPGAVDTPLMAGLLGEEGRQAMLADQATKVPIRRIGSADEIAALVLSIMQNGYLNGAVIPIDGGLHAT</sequence>
<dbReference type="Pfam" id="PF13561">
    <property type="entry name" value="adh_short_C2"/>
    <property type="match status" value="1"/>
</dbReference>
<dbReference type="InterPro" id="IPR036291">
    <property type="entry name" value="NAD(P)-bd_dom_sf"/>
</dbReference>
<dbReference type="InterPro" id="IPR051122">
    <property type="entry name" value="SDR_DHRS6-like"/>
</dbReference>
<reference evidence="3" key="1">
    <citation type="submission" date="2023-07" db="EMBL/GenBank/DDBJ databases">
        <title>Bacterial whole genome sequence for Sphingobium sp. HBC34.</title>
        <authorList>
            <person name="Le V."/>
            <person name="Ko S.-R."/>
            <person name="Ahn C.-Y."/>
            <person name="Oh H.-M."/>
        </authorList>
    </citation>
    <scope>NUCLEOTIDE SEQUENCE</scope>
    <source>
        <strain evidence="3">HBC34</strain>
    </source>
</reference>
<comment type="similarity">
    <text evidence="1">Belongs to the short-chain dehydrogenases/reductases (SDR) family.</text>
</comment>
<proteinExistence type="inferred from homology"/>
<evidence type="ECO:0000313" key="4">
    <source>
        <dbReference type="Proteomes" id="UP001176471"/>
    </source>
</evidence>
<evidence type="ECO:0000256" key="1">
    <source>
        <dbReference type="ARBA" id="ARBA00006484"/>
    </source>
</evidence>
<keyword evidence="4" id="KW-1185">Reference proteome</keyword>
<comment type="caution">
    <text evidence="3">The sequence shown here is derived from an EMBL/GenBank/DDBJ whole genome shotgun (WGS) entry which is preliminary data.</text>
</comment>
<organism evidence="3 4">
    <name type="scientific">Sphingobium cyanobacteriorum</name>
    <dbReference type="NCBI Taxonomy" id="3063954"/>
    <lineage>
        <taxon>Bacteria</taxon>
        <taxon>Pseudomonadati</taxon>
        <taxon>Pseudomonadota</taxon>
        <taxon>Alphaproteobacteria</taxon>
        <taxon>Sphingomonadales</taxon>
        <taxon>Sphingomonadaceae</taxon>
        <taxon>Sphingobium</taxon>
    </lineage>
</organism>
<dbReference type="EMBL" id="JAUQOM010000008">
    <property type="protein sequence ID" value="MDO7836344.1"/>
    <property type="molecule type" value="Genomic_DNA"/>
</dbReference>
<dbReference type="InterPro" id="IPR002347">
    <property type="entry name" value="SDR_fam"/>
</dbReference>
<evidence type="ECO:0000313" key="3">
    <source>
        <dbReference type="EMBL" id="MDO7836344.1"/>
    </source>
</evidence>
<evidence type="ECO:0000256" key="2">
    <source>
        <dbReference type="ARBA" id="ARBA00023002"/>
    </source>
</evidence>
<gene>
    <name evidence="3" type="ORF">Q4610_14940</name>
</gene>
<keyword evidence="2" id="KW-0560">Oxidoreductase</keyword>
<dbReference type="RefSeq" id="WP_304536766.1">
    <property type="nucleotide sequence ID" value="NZ_JAUQOM010000008.1"/>
</dbReference>
<accession>A0ABT8ZP80</accession>
<dbReference type="Gene3D" id="3.40.50.720">
    <property type="entry name" value="NAD(P)-binding Rossmann-like Domain"/>
    <property type="match status" value="1"/>
</dbReference>
<name>A0ABT8ZP80_9SPHN</name>
<dbReference type="SUPFAM" id="SSF51735">
    <property type="entry name" value="NAD(P)-binding Rossmann-fold domains"/>
    <property type="match status" value="1"/>
</dbReference>